<dbReference type="Proteomes" id="UP000266861">
    <property type="component" value="Unassembled WGS sequence"/>
</dbReference>
<feature type="compositionally biased region" description="Basic and acidic residues" evidence="1">
    <location>
        <begin position="1"/>
        <end position="13"/>
    </location>
</feature>
<dbReference type="PROSITE" id="PS50879">
    <property type="entry name" value="RNASE_H_1"/>
    <property type="match status" value="1"/>
</dbReference>
<accession>A0A397GHI4</accession>
<dbReference type="InterPro" id="IPR044730">
    <property type="entry name" value="RNase_H-like_dom_plant"/>
</dbReference>
<keyword evidence="4" id="KW-1185">Reference proteome</keyword>
<protein>
    <recommendedName>
        <fullName evidence="2">RNase H type-1 domain-containing protein</fullName>
    </recommendedName>
</protein>
<gene>
    <name evidence="3" type="ORF">Glove_519g7</name>
</gene>
<dbReference type="CDD" id="cd06222">
    <property type="entry name" value="RNase_H_like"/>
    <property type="match status" value="1"/>
</dbReference>
<dbReference type="Pfam" id="PF00075">
    <property type="entry name" value="RNase_H"/>
    <property type="match status" value="1"/>
</dbReference>
<dbReference type="GO" id="GO:0003676">
    <property type="term" value="F:nucleic acid binding"/>
    <property type="evidence" value="ECO:0007669"/>
    <property type="project" value="InterPro"/>
</dbReference>
<dbReference type="InterPro" id="IPR002156">
    <property type="entry name" value="RNaseH_domain"/>
</dbReference>
<dbReference type="InterPro" id="IPR012337">
    <property type="entry name" value="RNaseH-like_sf"/>
</dbReference>
<proteinExistence type="predicted"/>
<name>A0A397GHI4_9GLOM</name>
<dbReference type="SUPFAM" id="SSF53098">
    <property type="entry name" value="Ribonuclease H-like"/>
    <property type="match status" value="1"/>
</dbReference>
<organism evidence="3 4">
    <name type="scientific">Diversispora epigaea</name>
    <dbReference type="NCBI Taxonomy" id="1348612"/>
    <lineage>
        <taxon>Eukaryota</taxon>
        <taxon>Fungi</taxon>
        <taxon>Fungi incertae sedis</taxon>
        <taxon>Mucoromycota</taxon>
        <taxon>Glomeromycotina</taxon>
        <taxon>Glomeromycetes</taxon>
        <taxon>Diversisporales</taxon>
        <taxon>Diversisporaceae</taxon>
        <taxon>Diversispora</taxon>
    </lineage>
</organism>
<evidence type="ECO:0000259" key="2">
    <source>
        <dbReference type="PROSITE" id="PS50879"/>
    </source>
</evidence>
<dbReference type="EMBL" id="PQFF01000448">
    <property type="protein sequence ID" value="RHZ49609.1"/>
    <property type="molecule type" value="Genomic_DNA"/>
</dbReference>
<dbReference type="AlphaFoldDB" id="A0A397GHI4"/>
<dbReference type="GO" id="GO:0004523">
    <property type="term" value="F:RNA-DNA hybrid ribonuclease activity"/>
    <property type="evidence" value="ECO:0007669"/>
    <property type="project" value="InterPro"/>
</dbReference>
<dbReference type="Gene3D" id="3.30.420.10">
    <property type="entry name" value="Ribonuclease H-like superfamily/Ribonuclease H"/>
    <property type="match status" value="1"/>
</dbReference>
<reference evidence="3 4" key="1">
    <citation type="submission" date="2018-08" db="EMBL/GenBank/DDBJ databases">
        <title>Genome and evolution of the arbuscular mycorrhizal fungus Diversispora epigaea (formerly Glomus versiforme) and its bacterial endosymbionts.</title>
        <authorList>
            <person name="Sun X."/>
            <person name="Fei Z."/>
            <person name="Harrison M."/>
        </authorList>
    </citation>
    <scope>NUCLEOTIDE SEQUENCE [LARGE SCALE GENOMIC DNA]</scope>
    <source>
        <strain evidence="3 4">IT104</strain>
    </source>
</reference>
<sequence>MALKDPRSSHMRDALTNTTPLKSSKPKVQHEPDKCLIKIDNNTIKHVPTKKRIGSTTQKSDRRPKRRLLISPKSMEIYYDKPTNINPSLIKQDISVQVTHQQLIEVAEDLKGRATDVKTTLAKHQQIIIYTDGSLNISKDNPNQKEKTKDATMGLGLLLIPKDNSENVFEFFAKISGPVSSTRPELWAILMALELAPINAKLKIHTDSASAIATIKSYMLDRWEKKREN</sequence>
<comment type="caution">
    <text evidence="3">The sequence shown here is derived from an EMBL/GenBank/DDBJ whole genome shotgun (WGS) entry which is preliminary data.</text>
</comment>
<evidence type="ECO:0000313" key="3">
    <source>
        <dbReference type="EMBL" id="RHZ49609.1"/>
    </source>
</evidence>
<evidence type="ECO:0000256" key="1">
    <source>
        <dbReference type="SAM" id="MobiDB-lite"/>
    </source>
</evidence>
<dbReference type="InterPro" id="IPR036397">
    <property type="entry name" value="RNaseH_sf"/>
</dbReference>
<evidence type="ECO:0000313" key="4">
    <source>
        <dbReference type="Proteomes" id="UP000266861"/>
    </source>
</evidence>
<feature type="domain" description="RNase H type-1" evidence="2">
    <location>
        <begin position="123"/>
        <end position="229"/>
    </location>
</feature>
<dbReference type="OrthoDB" id="2493594at2759"/>
<feature type="region of interest" description="Disordered" evidence="1">
    <location>
        <begin position="1"/>
        <end position="31"/>
    </location>
</feature>